<reference evidence="2 3" key="1">
    <citation type="submission" date="2019-05" db="EMBL/GenBank/DDBJ databases">
        <title>Nesterenkonia sp. GY074 isolated from the Southern Atlantic Ocean.</title>
        <authorList>
            <person name="Zhang G."/>
        </authorList>
    </citation>
    <scope>NUCLEOTIDE SEQUENCE [LARGE SCALE GENOMIC DNA]</scope>
    <source>
        <strain evidence="2 3">GY074</strain>
    </source>
</reference>
<sequence length="119" mass="12950">MKRRIKLSAAALLCGLALFIALWLQDLVPHPWALGLLVCLILVLGAFAVISTVLKFDDITTCVQWFPAGPVDAAPAFGAAEPRLRKLRKMLAELDVDAAAGAELHETLNVLAHERLRAR</sequence>
<accession>A0A5R9B7Z2</accession>
<dbReference type="EMBL" id="VAVZ01000044">
    <property type="protein sequence ID" value="TLP93511.1"/>
    <property type="molecule type" value="Genomic_DNA"/>
</dbReference>
<keyword evidence="1" id="KW-1133">Transmembrane helix</keyword>
<dbReference type="AlphaFoldDB" id="A0A5R9B7Z2"/>
<evidence type="ECO:0000313" key="3">
    <source>
        <dbReference type="Proteomes" id="UP000310458"/>
    </source>
</evidence>
<comment type="caution">
    <text evidence="2">The sequence shown here is derived from an EMBL/GenBank/DDBJ whole genome shotgun (WGS) entry which is preliminary data.</text>
</comment>
<protein>
    <submittedName>
        <fullName evidence="2">Uncharacterized protein</fullName>
    </submittedName>
</protein>
<keyword evidence="1" id="KW-0812">Transmembrane</keyword>
<name>A0A5R9B7Z2_9MICC</name>
<feature type="transmembrane region" description="Helical" evidence="1">
    <location>
        <begin position="34"/>
        <end position="54"/>
    </location>
</feature>
<dbReference type="Proteomes" id="UP000310458">
    <property type="component" value="Unassembled WGS sequence"/>
</dbReference>
<evidence type="ECO:0000313" key="2">
    <source>
        <dbReference type="EMBL" id="TLP93511.1"/>
    </source>
</evidence>
<dbReference type="RefSeq" id="WP_138254031.1">
    <property type="nucleotide sequence ID" value="NZ_VAVZ01000044.1"/>
</dbReference>
<organism evidence="2 3">
    <name type="scientific">Nesterenkonia salmonea</name>
    <dbReference type="NCBI Taxonomy" id="1804987"/>
    <lineage>
        <taxon>Bacteria</taxon>
        <taxon>Bacillati</taxon>
        <taxon>Actinomycetota</taxon>
        <taxon>Actinomycetes</taxon>
        <taxon>Micrococcales</taxon>
        <taxon>Micrococcaceae</taxon>
        <taxon>Nesterenkonia</taxon>
    </lineage>
</organism>
<proteinExistence type="predicted"/>
<evidence type="ECO:0000256" key="1">
    <source>
        <dbReference type="SAM" id="Phobius"/>
    </source>
</evidence>
<gene>
    <name evidence="2" type="ORF">FEF26_13320</name>
</gene>
<dbReference type="OrthoDB" id="94346at1268"/>
<keyword evidence="1" id="KW-0472">Membrane</keyword>
<keyword evidence="3" id="KW-1185">Reference proteome</keyword>